<comment type="caution">
    <text evidence="4">The sequence shown here is derived from an EMBL/GenBank/DDBJ whole genome shotgun (WGS) entry which is preliminary data.</text>
</comment>
<keyword evidence="5" id="KW-1185">Reference proteome</keyword>
<accession>A0AAD5RP36</accession>
<dbReference type="PANTHER" id="PTHR24320:SF282">
    <property type="entry name" value="WW DOMAIN-CONTAINING OXIDOREDUCTASE"/>
    <property type="match status" value="1"/>
</dbReference>
<keyword evidence="2" id="KW-0521">NADP</keyword>
<dbReference type="PRINTS" id="PR00081">
    <property type="entry name" value="GDHRDH"/>
</dbReference>
<evidence type="ECO:0000313" key="5">
    <source>
        <dbReference type="Proteomes" id="UP001201980"/>
    </source>
</evidence>
<comment type="similarity">
    <text evidence="1">Belongs to the short-chain dehydrogenases/reductases (SDR) family.</text>
</comment>
<evidence type="ECO:0000256" key="2">
    <source>
        <dbReference type="ARBA" id="ARBA00022857"/>
    </source>
</evidence>
<protein>
    <submittedName>
        <fullName evidence="4">NAD(P)-binding protein</fullName>
    </submittedName>
</protein>
<proteinExistence type="inferred from homology"/>
<sequence>MAKKSISFRPSRDIPSLAGRVILVTGGNSGLGKQCVLEYARHGGPSQIWLAARSLSRAGEAADEIKSQLAAPSRQADIRLLEMDLSSLASVRAAARVFLAEAARLDILMLNAGIMAVPPGLSKDGYEIQFATNHVGHALLAKLLLPALEKTASASQPGVDARARVVCLSSYGHVSAPKPEGIRFGSLRTEADDLGPYGRYGQSKLANVLWTRQMARLYPQFTFASIHPGVVRTNLMNNATGSSCAVRVLGKVATKLVTPVDQGARNQLWASVATEGIESGEYYEPVGIGGMATELGRDMDLAEKLWDWTEKELEPWIE</sequence>
<keyword evidence="3" id="KW-0560">Oxidoreductase</keyword>
<dbReference type="SUPFAM" id="SSF51735">
    <property type="entry name" value="NAD(P)-binding Rossmann-fold domains"/>
    <property type="match status" value="1"/>
</dbReference>
<dbReference type="InterPro" id="IPR036291">
    <property type="entry name" value="NAD(P)-bd_dom_sf"/>
</dbReference>
<dbReference type="GO" id="GO:0016491">
    <property type="term" value="F:oxidoreductase activity"/>
    <property type="evidence" value="ECO:0007669"/>
    <property type="project" value="UniProtKB-KW"/>
</dbReference>
<evidence type="ECO:0000256" key="1">
    <source>
        <dbReference type="ARBA" id="ARBA00006484"/>
    </source>
</evidence>
<dbReference type="PANTHER" id="PTHR24320">
    <property type="entry name" value="RETINOL DEHYDROGENASE"/>
    <property type="match status" value="1"/>
</dbReference>
<dbReference type="Proteomes" id="UP001201980">
    <property type="component" value="Unassembled WGS sequence"/>
</dbReference>
<evidence type="ECO:0000313" key="4">
    <source>
        <dbReference type="EMBL" id="KAJ2899210.1"/>
    </source>
</evidence>
<reference evidence="4" key="1">
    <citation type="submission" date="2022-07" db="EMBL/GenBank/DDBJ databases">
        <title>Draft genome sequence of Zalerion maritima ATCC 34329, a (micro)plastics degrading marine fungus.</title>
        <authorList>
            <person name="Paco A."/>
            <person name="Goncalves M.F.M."/>
            <person name="Rocha-Santos T.A.P."/>
            <person name="Alves A."/>
        </authorList>
    </citation>
    <scope>NUCLEOTIDE SEQUENCE</scope>
    <source>
        <strain evidence="4">ATCC 34329</strain>
    </source>
</reference>
<dbReference type="AlphaFoldDB" id="A0AAD5RP36"/>
<dbReference type="InterPro" id="IPR002347">
    <property type="entry name" value="SDR_fam"/>
</dbReference>
<name>A0AAD5RP36_9PEZI</name>
<dbReference type="Gene3D" id="3.40.50.720">
    <property type="entry name" value="NAD(P)-binding Rossmann-like Domain"/>
    <property type="match status" value="1"/>
</dbReference>
<dbReference type="EMBL" id="JAKWBI020000204">
    <property type="protein sequence ID" value="KAJ2899210.1"/>
    <property type="molecule type" value="Genomic_DNA"/>
</dbReference>
<gene>
    <name evidence="4" type="ORF">MKZ38_003353</name>
</gene>
<evidence type="ECO:0000256" key="3">
    <source>
        <dbReference type="ARBA" id="ARBA00023002"/>
    </source>
</evidence>
<dbReference type="Pfam" id="PF00106">
    <property type="entry name" value="adh_short"/>
    <property type="match status" value="1"/>
</dbReference>
<organism evidence="4 5">
    <name type="scientific">Zalerion maritima</name>
    <dbReference type="NCBI Taxonomy" id="339359"/>
    <lineage>
        <taxon>Eukaryota</taxon>
        <taxon>Fungi</taxon>
        <taxon>Dikarya</taxon>
        <taxon>Ascomycota</taxon>
        <taxon>Pezizomycotina</taxon>
        <taxon>Sordariomycetes</taxon>
        <taxon>Lulworthiomycetidae</taxon>
        <taxon>Lulworthiales</taxon>
        <taxon>Lulworthiaceae</taxon>
        <taxon>Zalerion</taxon>
    </lineage>
</organism>